<name>A0ABU1WM68_9BURK</name>
<organism evidence="1 2">
    <name type="scientific">Hydrogenophaga palleronii</name>
    <dbReference type="NCBI Taxonomy" id="65655"/>
    <lineage>
        <taxon>Bacteria</taxon>
        <taxon>Pseudomonadati</taxon>
        <taxon>Pseudomonadota</taxon>
        <taxon>Betaproteobacteria</taxon>
        <taxon>Burkholderiales</taxon>
        <taxon>Comamonadaceae</taxon>
        <taxon>Hydrogenophaga</taxon>
    </lineage>
</organism>
<sequence length="226" mass="25663">MSIEEKAVEETAKTLRQYIDPMLLAPLSELGLLTKDKIAFWRFKNQVEMLKRTKEIIDNSGFDTKTISASITPDLVVPLIESSGDSSDQNIREMFARLLANAIKNPDGEVVHPSYAKALNQLAPLDAYLVNILFQLVKRYEIAQKAGQKLKNIKGEFPIYRQIMLNLESARKTTEKTDEVITISFQNIRRLGLCDQGKEVLNFLNRNEILVFTDYGYSLASQCIDN</sequence>
<proteinExistence type="predicted"/>
<evidence type="ECO:0000313" key="2">
    <source>
        <dbReference type="Proteomes" id="UP001265700"/>
    </source>
</evidence>
<gene>
    <name evidence="1" type="ORF">J2W49_002354</name>
</gene>
<comment type="caution">
    <text evidence="1">The sequence shown here is derived from an EMBL/GenBank/DDBJ whole genome shotgun (WGS) entry which is preliminary data.</text>
</comment>
<keyword evidence="2" id="KW-1185">Reference proteome</keyword>
<evidence type="ECO:0008006" key="3">
    <source>
        <dbReference type="Google" id="ProtNLM"/>
    </source>
</evidence>
<protein>
    <recommendedName>
        <fullName evidence="3">DUF4393 domain-containing protein</fullName>
    </recommendedName>
</protein>
<reference evidence="1 2" key="1">
    <citation type="submission" date="2023-07" db="EMBL/GenBank/DDBJ databases">
        <title>Sorghum-associated microbial communities from plants grown in Nebraska, USA.</title>
        <authorList>
            <person name="Schachtman D."/>
        </authorList>
    </citation>
    <scope>NUCLEOTIDE SEQUENCE [LARGE SCALE GENOMIC DNA]</scope>
    <source>
        <strain evidence="1 2">4249</strain>
    </source>
</reference>
<evidence type="ECO:0000313" key="1">
    <source>
        <dbReference type="EMBL" id="MDR7150396.1"/>
    </source>
</evidence>
<dbReference type="EMBL" id="JAVDWU010000004">
    <property type="protein sequence ID" value="MDR7150396.1"/>
    <property type="molecule type" value="Genomic_DNA"/>
</dbReference>
<dbReference type="InterPro" id="IPR025506">
    <property type="entry name" value="Abi_alpha"/>
</dbReference>
<dbReference type="RefSeq" id="WP_310315840.1">
    <property type="nucleotide sequence ID" value="NZ_JAVDWU010000004.1"/>
</dbReference>
<dbReference type="Proteomes" id="UP001265700">
    <property type="component" value="Unassembled WGS sequence"/>
</dbReference>
<accession>A0ABU1WM68</accession>
<dbReference type="Pfam" id="PF14337">
    <property type="entry name" value="Abi_alpha"/>
    <property type="match status" value="1"/>
</dbReference>